<dbReference type="GO" id="GO:0140662">
    <property type="term" value="F:ATP-dependent protein folding chaperone"/>
    <property type="evidence" value="ECO:0007669"/>
    <property type="project" value="InterPro"/>
</dbReference>
<dbReference type="AlphaFoldDB" id="A0AA35YZF3"/>
<dbReference type="GO" id="GO:0005524">
    <property type="term" value="F:ATP binding"/>
    <property type="evidence" value="ECO:0007669"/>
    <property type="project" value="UniProtKB-KW"/>
</dbReference>
<evidence type="ECO:0000256" key="1">
    <source>
        <dbReference type="ARBA" id="ARBA00022741"/>
    </source>
</evidence>
<sequence length="157" mass="17526">MSVVGLDIGNENCAIAVAKRGGVDVLLNDESKRETPAVVSFGEKQRFLVFRNTFETSEGSHGGIVIHLTYLSKIWIFRPVEILGMLFAHLKKVIEKDIGSPVVDCVIGIPSYFTDFQRREYLDAAYIVGLRPLKLMHDCTAIALGYGIYKIDFSNKK</sequence>
<name>A0AA35YZF3_LACSI</name>
<proteinExistence type="predicted"/>
<keyword evidence="4" id="KW-1185">Reference proteome</keyword>
<dbReference type="GO" id="GO:0005829">
    <property type="term" value="C:cytosol"/>
    <property type="evidence" value="ECO:0007669"/>
    <property type="project" value="TreeGrafter"/>
</dbReference>
<protein>
    <recommendedName>
        <fullName evidence="5">Heat shock protein 70 family</fullName>
    </recommendedName>
</protein>
<organism evidence="3 4">
    <name type="scientific">Lactuca saligna</name>
    <name type="common">Willowleaf lettuce</name>
    <dbReference type="NCBI Taxonomy" id="75948"/>
    <lineage>
        <taxon>Eukaryota</taxon>
        <taxon>Viridiplantae</taxon>
        <taxon>Streptophyta</taxon>
        <taxon>Embryophyta</taxon>
        <taxon>Tracheophyta</taxon>
        <taxon>Spermatophyta</taxon>
        <taxon>Magnoliopsida</taxon>
        <taxon>eudicotyledons</taxon>
        <taxon>Gunneridae</taxon>
        <taxon>Pentapetalae</taxon>
        <taxon>asterids</taxon>
        <taxon>campanulids</taxon>
        <taxon>Asterales</taxon>
        <taxon>Asteraceae</taxon>
        <taxon>Cichorioideae</taxon>
        <taxon>Cichorieae</taxon>
        <taxon>Lactucinae</taxon>
        <taxon>Lactuca</taxon>
    </lineage>
</organism>
<dbReference type="GO" id="GO:0005634">
    <property type="term" value="C:nucleus"/>
    <property type="evidence" value="ECO:0007669"/>
    <property type="project" value="TreeGrafter"/>
</dbReference>
<keyword evidence="2" id="KW-0067">ATP-binding</keyword>
<dbReference type="PRINTS" id="PR00301">
    <property type="entry name" value="HEATSHOCK70"/>
</dbReference>
<dbReference type="PANTHER" id="PTHR45639:SF23">
    <property type="entry name" value="HEAT SHOCK PROTEIN 70 FAMILY"/>
    <property type="match status" value="1"/>
</dbReference>
<dbReference type="SUPFAM" id="SSF53067">
    <property type="entry name" value="Actin-like ATPase domain"/>
    <property type="match status" value="1"/>
</dbReference>
<dbReference type="InterPro" id="IPR013126">
    <property type="entry name" value="Hsp_70_fam"/>
</dbReference>
<accession>A0AA35YZF3</accession>
<dbReference type="Gene3D" id="3.30.30.30">
    <property type="match status" value="1"/>
</dbReference>
<evidence type="ECO:0000256" key="2">
    <source>
        <dbReference type="ARBA" id="ARBA00022840"/>
    </source>
</evidence>
<keyword evidence="1" id="KW-0547">Nucleotide-binding</keyword>
<gene>
    <name evidence="3" type="ORF">LSALG_LOCUS22710</name>
</gene>
<dbReference type="Proteomes" id="UP001177003">
    <property type="component" value="Chromosome 4"/>
</dbReference>
<evidence type="ECO:0000313" key="4">
    <source>
        <dbReference type="Proteomes" id="UP001177003"/>
    </source>
</evidence>
<dbReference type="FunFam" id="3.30.420.40:FF:000171">
    <property type="entry name" value="Heat shock 70 kDa protein 4"/>
    <property type="match status" value="2"/>
</dbReference>
<dbReference type="InterPro" id="IPR043129">
    <property type="entry name" value="ATPase_NBD"/>
</dbReference>
<dbReference type="EMBL" id="OX465080">
    <property type="protein sequence ID" value="CAI9283101.1"/>
    <property type="molecule type" value="Genomic_DNA"/>
</dbReference>
<dbReference type="PANTHER" id="PTHR45639">
    <property type="entry name" value="HSC70CB, ISOFORM G-RELATED"/>
    <property type="match status" value="1"/>
</dbReference>
<evidence type="ECO:0000313" key="3">
    <source>
        <dbReference type="EMBL" id="CAI9283101.1"/>
    </source>
</evidence>
<dbReference type="Gene3D" id="3.30.420.40">
    <property type="match status" value="2"/>
</dbReference>
<dbReference type="Pfam" id="PF00012">
    <property type="entry name" value="HSP70"/>
    <property type="match status" value="2"/>
</dbReference>
<evidence type="ECO:0008006" key="5">
    <source>
        <dbReference type="Google" id="ProtNLM"/>
    </source>
</evidence>
<reference evidence="3" key="1">
    <citation type="submission" date="2023-04" db="EMBL/GenBank/DDBJ databases">
        <authorList>
            <person name="Vijverberg K."/>
            <person name="Xiong W."/>
            <person name="Schranz E."/>
        </authorList>
    </citation>
    <scope>NUCLEOTIDE SEQUENCE</scope>
</reference>